<dbReference type="PANTHER" id="PTHR37825:SF1">
    <property type="entry name" value="TRNA(MET) CYTIDINE ACETATE LIGASE"/>
    <property type="match status" value="1"/>
</dbReference>
<dbReference type="InterPro" id="IPR008513">
    <property type="entry name" value="tRNA(Met)_cyd_acetate_ligase"/>
</dbReference>
<dbReference type="GO" id="GO:0005737">
    <property type="term" value="C:cytoplasm"/>
    <property type="evidence" value="ECO:0007669"/>
    <property type="project" value="UniProtKB-SubCell"/>
</dbReference>
<keyword evidence="2" id="KW-0067">ATP-binding</keyword>
<feature type="binding site" evidence="2">
    <location>
        <position position="168"/>
    </location>
    <ligand>
        <name>ATP</name>
        <dbReference type="ChEBI" id="CHEBI:30616"/>
    </ligand>
</feature>
<feature type="binding site" evidence="2">
    <location>
        <position position="102"/>
    </location>
    <ligand>
        <name>ATP</name>
        <dbReference type="ChEBI" id="CHEBI:30616"/>
    </ligand>
</feature>
<comment type="subcellular location">
    <subcellularLocation>
        <location evidence="2">Cytoplasm</location>
    </subcellularLocation>
</comment>
<comment type="caution">
    <text evidence="2">Lacks conserved residue(s) required for the propagation of feature annotation.</text>
</comment>
<evidence type="ECO:0000313" key="4">
    <source>
        <dbReference type="Proteomes" id="UP000466864"/>
    </source>
</evidence>
<comment type="catalytic activity">
    <reaction evidence="2">
        <text>cytidine(34) in elongator tRNA(Met) + acetate + ATP = N(4)-acetylcytidine(34) in elongator tRNA(Met) + AMP + diphosphate</text>
        <dbReference type="Rhea" id="RHEA:58144"/>
        <dbReference type="Rhea" id="RHEA-COMP:10693"/>
        <dbReference type="Rhea" id="RHEA-COMP:10694"/>
        <dbReference type="ChEBI" id="CHEBI:30089"/>
        <dbReference type="ChEBI" id="CHEBI:30616"/>
        <dbReference type="ChEBI" id="CHEBI:33019"/>
        <dbReference type="ChEBI" id="CHEBI:74900"/>
        <dbReference type="ChEBI" id="CHEBI:82748"/>
        <dbReference type="ChEBI" id="CHEBI:456215"/>
    </reaction>
</comment>
<proteinExistence type="inferred from homology"/>
<comment type="caution">
    <text evidence="3">The sequence shown here is derived from an EMBL/GenBank/DDBJ whole genome shotgun (WGS) entry which is preliminary data.</text>
</comment>
<dbReference type="GO" id="GO:0000049">
    <property type="term" value="F:tRNA binding"/>
    <property type="evidence" value="ECO:0007669"/>
    <property type="project" value="UniProtKB-KW"/>
</dbReference>
<keyword evidence="2" id="KW-0820">tRNA-binding</keyword>
<feature type="binding site" evidence="2">
    <location>
        <begin position="7"/>
        <end position="20"/>
    </location>
    <ligand>
        <name>ATP</name>
        <dbReference type="ChEBI" id="CHEBI:30616"/>
    </ligand>
</feature>
<dbReference type="GO" id="GO:0016740">
    <property type="term" value="F:transferase activity"/>
    <property type="evidence" value="ECO:0007669"/>
    <property type="project" value="UniProtKB-KW"/>
</dbReference>
<dbReference type="InterPro" id="IPR014729">
    <property type="entry name" value="Rossmann-like_a/b/a_fold"/>
</dbReference>
<dbReference type="RefSeq" id="WP_154456799.1">
    <property type="nucleotide sequence ID" value="NZ_VUMV01000001.1"/>
</dbReference>
<dbReference type="AlphaFoldDB" id="A0A7X2P697"/>
<keyword evidence="2" id="KW-0963">Cytoplasm</keyword>
<name>A0A7X2P697_9FIRM</name>
<accession>A0A7X2P697</accession>
<dbReference type="GO" id="GO:0005524">
    <property type="term" value="F:ATP binding"/>
    <property type="evidence" value="ECO:0007669"/>
    <property type="project" value="UniProtKB-KW"/>
</dbReference>
<dbReference type="GO" id="GO:0016879">
    <property type="term" value="F:ligase activity, forming carbon-nitrogen bonds"/>
    <property type="evidence" value="ECO:0007669"/>
    <property type="project" value="UniProtKB-UniRule"/>
</dbReference>
<dbReference type="SUPFAM" id="SSF52374">
    <property type="entry name" value="Nucleotidylyl transferase"/>
    <property type="match status" value="1"/>
</dbReference>
<feature type="binding site" evidence="2">
    <location>
        <position position="193"/>
    </location>
    <ligand>
        <name>ATP</name>
        <dbReference type="ChEBI" id="CHEBI:30616"/>
    </ligand>
</feature>
<evidence type="ECO:0000256" key="1">
    <source>
        <dbReference type="ARBA" id="ARBA00022694"/>
    </source>
</evidence>
<keyword evidence="3" id="KW-0808">Transferase</keyword>
<dbReference type="PANTHER" id="PTHR37825">
    <property type="entry name" value="TRNA(MET) CYTIDINE ACETATE LIGASE"/>
    <property type="match status" value="1"/>
</dbReference>
<organism evidence="3 4">
    <name type="scientific">Bilifractor porci</name>
    <dbReference type="NCBI Taxonomy" id="2606636"/>
    <lineage>
        <taxon>Bacteria</taxon>
        <taxon>Bacillati</taxon>
        <taxon>Bacillota</taxon>
        <taxon>Clostridia</taxon>
        <taxon>Lachnospirales</taxon>
        <taxon>Lachnospiraceae</taxon>
        <taxon>Bilifractor</taxon>
    </lineage>
</organism>
<keyword evidence="4" id="KW-1185">Reference proteome</keyword>
<dbReference type="Gene3D" id="3.40.50.620">
    <property type="entry name" value="HUPs"/>
    <property type="match status" value="1"/>
</dbReference>
<dbReference type="EC" id="6.3.4.-" evidence="2"/>
<protein>
    <recommendedName>
        <fullName evidence="2">tRNA(Met) cytidine acetate ligase</fullName>
        <ecNumber evidence="2">6.3.4.-</ecNumber>
    </recommendedName>
</protein>
<keyword evidence="2" id="KW-0547">Nucleotide-binding</keyword>
<dbReference type="EMBL" id="VUMV01000001">
    <property type="protein sequence ID" value="MST80989.1"/>
    <property type="molecule type" value="Genomic_DNA"/>
</dbReference>
<keyword evidence="2" id="KW-0436">Ligase</keyword>
<evidence type="ECO:0000313" key="3">
    <source>
        <dbReference type="EMBL" id="MST80989.1"/>
    </source>
</evidence>
<dbReference type="Pfam" id="PF05636">
    <property type="entry name" value="HIGH_NTase1"/>
    <property type="match status" value="1"/>
</dbReference>
<evidence type="ECO:0000256" key="2">
    <source>
        <dbReference type="HAMAP-Rule" id="MF_01539"/>
    </source>
</evidence>
<reference evidence="3 4" key="1">
    <citation type="submission" date="2019-08" db="EMBL/GenBank/DDBJ databases">
        <title>In-depth cultivation of the pig gut microbiome towards novel bacterial diversity and tailored functional studies.</title>
        <authorList>
            <person name="Wylensek D."/>
            <person name="Hitch T.C.A."/>
            <person name="Clavel T."/>
        </authorList>
    </citation>
    <scope>NUCLEOTIDE SEQUENCE [LARGE SCALE GENOMIC DNA]</scope>
    <source>
        <strain evidence="3 4">Oil+RF-744-WCA-WT-13</strain>
    </source>
</reference>
<comment type="similarity">
    <text evidence="2">Belongs to the TmcAL family.</text>
</comment>
<comment type="function">
    <text evidence="2">Catalyzes the formation of N(4)-acetylcytidine (ac(4)C) at the wobble position of elongator tRNA(Met), using acetate and ATP as substrates. First activates an acetate ion to form acetyladenylate (Ac-AMP) and then transfers the acetyl group to tRNA to form ac(4)C34.</text>
</comment>
<gene>
    <name evidence="2" type="primary">tmcAL</name>
    <name evidence="3" type="ORF">FYJ60_01375</name>
</gene>
<keyword evidence="2" id="KW-0694">RNA-binding</keyword>
<keyword evidence="1 2" id="KW-0819">tRNA processing</keyword>
<dbReference type="Proteomes" id="UP000466864">
    <property type="component" value="Unassembled WGS sequence"/>
</dbReference>
<dbReference type="GO" id="GO:0006400">
    <property type="term" value="P:tRNA modification"/>
    <property type="evidence" value="ECO:0007669"/>
    <property type="project" value="UniProtKB-UniRule"/>
</dbReference>
<dbReference type="HAMAP" id="MF_01539">
    <property type="entry name" value="TmcAL"/>
    <property type="match status" value="1"/>
</dbReference>
<sequence>MRTAAVIAEYNPFHSGHAYMLQEVRRLSGADFLLVVMSGDFAQRGTPAVFDKYTRTEMALAGGADLVLELPLAASCGSAPRFAEGAVRLLDGLGTVDELWFGSECGSMRLFHMLSDILSREPEEYRALLRKNLASGMSFPRARAGALRVFLPDSVPEGELSDVLSSPNNILGLEYCIALKKLKSPIRPCTVRRRGAGYHDTDAGSGEEFPSASAVRALLTGNPSGEEHSAPDVRDMEAKLSALVPAACLPLYRRELSADSILTEDDFSEMLLYRLSELKSGMDGSLFSGPAFLDVPGDLLRRAFRLLPEFRSFSQFAGLLKTRNTTRTQINRALLHLLLRLTEEDLEQAASPSFVRMLGMRRCLELLPEIKKKSRLPLIAKASALSSFSYNRDLFASELYESVKSRKTGLPFQPEFSRAVIIR</sequence>